<dbReference type="KEGG" id="dpp:DICPUDRAFT_75597"/>
<dbReference type="Proteomes" id="UP000001064">
    <property type="component" value="Unassembled WGS sequence"/>
</dbReference>
<dbReference type="InParanoid" id="F0ZB44"/>
<dbReference type="EMBL" id="GL870968">
    <property type="protein sequence ID" value="EGC38829.1"/>
    <property type="molecule type" value="Genomic_DNA"/>
</dbReference>
<organism evidence="1 2">
    <name type="scientific">Dictyostelium purpureum</name>
    <name type="common">Slime mold</name>
    <dbReference type="NCBI Taxonomy" id="5786"/>
    <lineage>
        <taxon>Eukaryota</taxon>
        <taxon>Amoebozoa</taxon>
        <taxon>Evosea</taxon>
        <taxon>Eumycetozoa</taxon>
        <taxon>Dictyostelia</taxon>
        <taxon>Dictyosteliales</taxon>
        <taxon>Dictyosteliaceae</taxon>
        <taxon>Dictyostelium</taxon>
    </lineage>
</organism>
<dbReference type="GeneID" id="10506527"/>
<dbReference type="PANTHER" id="PTHR34500">
    <property type="entry name" value="EXPRESSED PROTEIN"/>
    <property type="match status" value="1"/>
</dbReference>
<accession>F0ZB44</accession>
<gene>
    <name evidence="1" type="ORF">DICPUDRAFT_75597</name>
</gene>
<dbReference type="OrthoDB" id="123207at2759"/>
<evidence type="ECO:0000313" key="1">
    <source>
        <dbReference type="EMBL" id="EGC38829.1"/>
    </source>
</evidence>
<name>F0ZB44_DICPU</name>
<dbReference type="VEuPathDB" id="AmoebaDB:DICPUDRAFT_75597"/>
<keyword evidence="2" id="KW-1185">Reference proteome</keyword>
<evidence type="ECO:0000313" key="2">
    <source>
        <dbReference type="Proteomes" id="UP000001064"/>
    </source>
</evidence>
<dbReference type="RefSeq" id="XP_003284623.1">
    <property type="nucleotide sequence ID" value="XM_003284575.1"/>
</dbReference>
<dbReference type="AlphaFoldDB" id="F0ZB44"/>
<dbReference type="PANTHER" id="PTHR34500:SF1">
    <property type="entry name" value="DDE TNP4 DOMAIN-CONTAINING PROTEIN"/>
    <property type="match status" value="1"/>
</dbReference>
<reference evidence="2" key="1">
    <citation type="journal article" date="2011" name="Genome Biol.">
        <title>Comparative genomics of the social amoebae Dictyostelium discoideum and Dictyostelium purpureum.</title>
        <authorList>
            <consortium name="US DOE Joint Genome Institute (JGI-PGF)"/>
            <person name="Sucgang R."/>
            <person name="Kuo A."/>
            <person name="Tian X."/>
            <person name="Salerno W."/>
            <person name="Parikh A."/>
            <person name="Feasley C.L."/>
            <person name="Dalin E."/>
            <person name="Tu H."/>
            <person name="Huang E."/>
            <person name="Barry K."/>
            <person name="Lindquist E."/>
            <person name="Shapiro H."/>
            <person name="Bruce D."/>
            <person name="Schmutz J."/>
            <person name="Salamov A."/>
            <person name="Fey P."/>
            <person name="Gaudet P."/>
            <person name="Anjard C."/>
            <person name="Babu M.M."/>
            <person name="Basu S."/>
            <person name="Bushmanova Y."/>
            <person name="van der Wel H."/>
            <person name="Katoh-Kurasawa M."/>
            <person name="Dinh C."/>
            <person name="Coutinho P.M."/>
            <person name="Saito T."/>
            <person name="Elias M."/>
            <person name="Schaap P."/>
            <person name="Kay R.R."/>
            <person name="Henrissat B."/>
            <person name="Eichinger L."/>
            <person name="Rivero F."/>
            <person name="Putnam N.H."/>
            <person name="West C.M."/>
            <person name="Loomis W.F."/>
            <person name="Chisholm R.L."/>
            <person name="Shaulsky G."/>
            <person name="Strassmann J.E."/>
            <person name="Queller D.C."/>
            <person name="Kuspa A."/>
            <person name="Grigoriev I.V."/>
        </authorList>
    </citation>
    <scope>NUCLEOTIDE SEQUENCE [LARGE SCALE GENOMIC DNA]</scope>
    <source>
        <strain evidence="2">QSDP1</strain>
    </source>
</reference>
<protein>
    <submittedName>
        <fullName evidence="1">Uncharacterized protein</fullName>
    </submittedName>
</protein>
<proteinExistence type="predicted"/>
<sequence>MVSIGNQTGPKKYKLDTITNIEVKEFFNNKEIESFKTFYEDVQYIPKEIYGNSFFLVKNKKNDISFMKKNIFPTKYKDQGPSFSLPTGCHANKNEQSVRNKIIDHVFEQYFNDFFEKVLASTNDYLNYRKKLASLKEVEAPWFLTNISSFWKKPDSLIGFSFYNPTISGLMSFAKYKIIHRCVHFEGFGTDDRPTDLGFIYEYVNKLIKNLYQPGEFSFDDEYI</sequence>